<dbReference type="Proteomes" id="UP000240009">
    <property type="component" value="Unassembled WGS sequence"/>
</dbReference>
<dbReference type="AlphaFoldDB" id="A0A2S8FUH1"/>
<gene>
    <name evidence="1" type="ORF">C5Y96_09265</name>
</gene>
<reference evidence="1 2" key="1">
    <citation type="submission" date="2018-02" db="EMBL/GenBank/DDBJ databases">
        <title>Comparative genomes isolates from brazilian mangrove.</title>
        <authorList>
            <person name="Araujo J.E."/>
            <person name="Taketani R.G."/>
            <person name="Silva M.C.P."/>
            <person name="Loureco M.V."/>
            <person name="Andreote F.D."/>
        </authorList>
    </citation>
    <scope>NUCLEOTIDE SEQUENCE [LARGE SCALE GENOMIC DNA]</scope>
    <source>
        <strain evidence="1 2">HEX-2 MGV</strain>
    </source>
</reference>
<organism evidence="1 2">
    <name type="scientific">Blastopirellula marina</name>
    <dbReference type="NCBI Taxonomy" id="124"/>
    <lineage>
        <taxon>Bacteria</taxon>
        <taxon>Pseudomonadati</taxon>
        <taxon>Planctomycetota</taxon>
        <taxon>Planctomycetia</taxon>
        <taxon>Pirellulales</taxon>
        <taxon>Pirellulaceae</taxon>
        <taxon>Blastopirellula</taxon>
    </lineage>
</organism>
<protein>
    <submittedName>
        <fullName evidence="1">Uncharacterized protein</fullName>
    </submittedName>
</protein>
<evidence type="ECO:0000313" key="2">
    <source>
        <dbReference type="Proteomes" id="UP000240009"/>
    </source>
</evidence>
<name>A0A2S8FUH1_9BACT</name>
<proteinExistence type="predicted"/>
<sequence length="122" mass="13530">MPELRPDLNGVRVKLPNQPHIYLIDEGKKRHIPDPPTYNSLFRSWEGIVEDLDVNDIETGTTITPGSVIATGDATPHVYLIDGRSKRHIVSPAVMDKYHFRWPTQPVPQAVIDGIPTGAAIS</sequence>
<dbReference type="EMBL" id="PUIA01000026">
    <property type="protein sequence ID" value="PQO35827.1"/>
    <property type="molecule type" value="Genomic_DNA"/>
</dbReference>
<comment type="caution">
    <text evidence="1">The sequence shown here is derived from an EMBL/GenBank/DDBJ whole genome shotgun (WGS) entry which is preliminary data.</text>
</comment>
<accession>A0A2S8FUH1</accession>
<evidence type="ECO:0000313" key="1">
    <source>
        <dbReference type="EMBL" id="PQO35827.1"/>
    </source>
</evidence>